<dbReference type="InterPro" id="IPR044068">
    <property type="entry name" value="CB"/>
</dbReference>
<proteinExistence type="inferred from homology"/>
<evidence type="ECO:0000256" key="4">
    <source>
        <dbReference type="ARBA" id="ARBA00023172"/>
    </source>
</evidence>
<dbReference type="GO" id="GO:0006310">
    <property type="term" value="P:DNA recombination"/>
    <property type="evidence" value="ECO:0007669"/>
    <property type="project" value="UniProtKB-KW"/>
</dbReference>
<keyword evidence="4" id="KW-0233">DNA recombination</keyword>
<dbReference type="InterPro" id="IPR011010">
    <property type="entry name" value="DNA_brk_join_enz"/>
</dbReference>
<dbReference type="PANTHER" id="PTHR30629">
    <property type="entry name" value="PROPHAGE INTEGRASE"/>
    <property type="match status" value="1"/>
</dbReference>
<dbReference type="InterPro" id="IPR013762">
    <property type="entry name" value="Integrase-like_cat_sf"/>
</dbReference>
<dbReference type="PROSITE" id="PS51898">
    <property type="entry name" value="TYR_RECOMBINASE"/>
    <property type="match status" value="1"/>
</dbReference>
<evidence type="ECO:0000256" key="5">
    <source>
        <dbReference type="PROSITE-ProRule" id="PRU01248"/>
    </source>
</evidence>
<evidence type="ECO:0000259" key="6">
    <source>
        <dbReference type="PROSITE" id="PS51898"/>
    </source>
</evidence>
<dbReference type="Gene3D" id="1.10.443.10">
    <property type="entry name" value="Intergrase catalytic core"/>
    <property type="match status" value="1"/>
</dbReference>
<dbReference type="PANTHER" id="PTHR30629:SF2">
    <property type="entry name" value="PROPHAGE INTEGRASE INTS-RELATED"/>
    <property type="match status" value="1"/>
</dbReference>
<keyword evidence="3 5" id="KW-0238">DNA-binding</keyword>
<dbReference type="InterPro" id="IPR002104">
    <property type="entry name" value="Integrase_catalytic"/>
</dbReference>
<evidence type="ECO:0000256" key="2">
    <source>
        <dbReference type="ARBA" id="ARBA00022908"/>
    </source>
</evidence>
<dbReference type="Gene3D" id="1.10.150.130">
    <property type="match status" value="1"/>
</dbReference>
<protein>
    <submittedName>
        <fullName evidence="8">Recombinase XerD</fullName>
    </submittedName>
</protein>
<dbReference type="OrthoDB" id="9784724at2"/>
<dbReference type="RefSeq" id="WP_109903822.1">
    <property type="nucleotide sequence ID" value="NZ_QGLE01000003.1"/>
</dbReference>
<name>A0A317EDS5_9PROT</name>
<comment type="similarity">
    <text evidence="1">Belongs to the 'phage' integrase family.</text>
</comment>
<dbReference type="PROSITE" id="PS51900">
    <property type="entry name" value="CB"/>
    <property type="match status" value="1"/>
</dbReference>
<dbReference type="GO" id="GO:0003677">
    <property type="term" value="F:DNA binding"/>
    <property type="evidence" value="ECO:0007669"/>
    <property type="project" value="UniProtKB-UniRule"/>
</dbReference>
<evidence type="ECO:0000259" key="7">
    <source>
        <dbReference type="PROSITE" id="PS51900"/>
    </source>
</evidence>
<evidence type="ECO:0000256" key="3">
    <source>
        <dbReference type="ARBA" id="ARBA00023125"/>
    </source>
</evidence>
<dbReference type="InterPro" id="IPR004107">
    <property type="entry name" value="Integrase_SAM-like_N"/>
</dbReference>
<evidence type="ECO:0000256" key="1">
    <source>
        <dbReference type="ARBA" id="ARBA00008857"/>
    </source>
</evidence>
<dbReference type="Pfam" id="PF02899">
    <property type="entry name" value="Phage_int_SAM_1"/>
    <property type="match status" value="1"/>
</dbReference>
<keyword evidence="9" id="KW-1185">Reference proteome</keyword>
<reference evidence="8 9" key="1">
    <citation type="submission" date="2018-05" db="EMBL/GenBank/DDBJ databases">
        <title>Zavarzinia sp. HR-AS.</title>
        <authorList>
            <person name="Lee Y."/>
            <person name="Jeon C.O."/>
        </authorList>
    </citation>
    <scope>NUCLEOTIDE SEQUENCE [LARGE SCALE GENOMIC DNA]</scope>
    <source>
        <strain evidence="8 9">HR-AS</strain>
    </source>
</reference>
<dbReference type="EMBL" id="QGLE01000003">
    <property type="protein sequence ID" value="PWR24416.1"/>
    <property type="molecule type" value="Genomic_DNA"/>
</dbReference>
<organism evidence="8 9">
    <name type="scientific">Zavarzinia aquatilis</name>
    <dbReference type="NCBI Taxonomy" id="2211142"/>
    <lineage>
        <taxon>Bacteria</taxon>
        <taxon>Pseudomonadati</taxon>
        <taxon>Pseudomonadota</taxon>
        <taxon>Alphaproteobacteria</taxon>
        <taxon>Rhodospirillales</taxon>
        <taxon>Zavarziniaceae</taxon>
        <taxon>Zavarzinia</taxon>
    </lineage>
</organism>
<keyword evidence="2" id="KW-0229">DNA integration</keyword>
<evidence type="ECO:0000313" key="9">
    <source>
        <dbReference type="Proteomes" id="UP000245461"/>
    </source>
</evidence>
<dbReference type="InterPro" id="IPR010998">
    <property type="entry name" value="Integrase_recombinase_N"/>
</dbReference>
<comment type="caution">
    <text evidence="8">The sequence shown here is derived from an EMBL/GenBank/DDBJ whole genome shotgun (WGS) entry which is preliminary data.</text>
</comment>
<dbReference type="GO" id="GO:0015074">
    <property type="term" value="P:DNA integration"/>
    <property type="evidence" value="ECO:0007669"/>
    <property type="project" value="UniProtKB-KW"/>
</dbReference>
<feature type="domain" description="Core-binding (CB)" evidence="7">
    <location>
        <begin position="232"/>
        <end position="315"/>
    </location>
</feature>
<evidence type="ECO:0000313" key="8">
    <source>
        <dbReference type="EMBL" id="PWR24416.1"/>
    </source>
</evidence>
<accession>A0A317EDS5</accession>
<dbReference type="SUPFAM" id="SSF56349">
    <property type="entry name" value="DNA breaking-rejoining enzymes"/>
    <property type="match status" value="1"/>
</dbReference>
<dbReference type="Proteomes" id="UP000245461">
    <property type="component" value="Unassembled WGS sequence"/>
</dbReference>
<dbReference type="AlphaFoldDB" id="A0A317EDS5"/>
<feature type="domain" description="Tyr recombinase" evidence="6">
    <location>
        <begin position="339"/>
        <end position="536"/>
    </location>
</feature>
<dbReference type="InterPro" id="IPR050808">
    <property type="entry name" value="Phage_Integrase"/>
</dbReference>
<gene>
    <name evidence="8" type="ORF">DKG74_06285</name>
</gene>
<sequence length="543" mass="59990">MLFRLVQPMKREGSNNRYFRRRIPADILERARGLTLVIPVGKEAVSVSLTAAPTHVKVSLRTADPSEVKARHGAVAAHLERIWQGLRNGPRSLTNKEAVALAGEIYRRWTEALEANPGSPDLWRRVRDMNQQAQAGEYGLGPLLIGEGAQRRRSLEDRFGAFVDLVLGWHAIPAIDDTSRTKLLEQVAKAMDLAASRLEANAEGDYSPDANLARFPSTEAAAPASRPALGKSTLSALLEGWWKEARAAGLKESTHASHKTSVAHLRGFLGHDDAARVTPDDIIRFKDHRLAEGVSAKTVKDSDLSGLKAVFAWAANNRRLPSNPAHGVTVKVPPKARLRTTKGFTDDEANAVLAHARHSTPNSRSRRSPKIALACRWVPWLCAYTGARVGEMAQLRKQDLVREGDHWGLRITPEAGTVKTNIARVVALHQDLIAQGFPAFVEEQPDGYLFLPAIGKDDVRGPWRSLKNRLVEFVREVVTDPEVQPNHGWRHRFETLGRKVGIPQDIRDYMVGHAGKGQGFHYGDFPLVAQARELAKVPPYRPG</sequence>